<gene>
    <name evidence="3" type="ORF">FB556_0957</name>
</gene>
<dbReference type="OrthoDB" id="7364633at2"/>
<organism evidence="3 4">
    <name type="scientific">Enteractinococcus coprophilus</name>
    <dbReference type="NCBI Taxonomy" id="1027633"/>
    <lineage>
        <taxon>Bacteria</taxon>
        <taxon>Bacillati</taxon>
        <taxon>Actinomycetota</taxon>
        <taxon>Actinomycetes</taxon>
        <taxon>Micrococcales</taxon>
        <taxon>Micrococcaceae</taxon>
    </lineage>
</organism>
<dbReference type="EMBL" id="VFOU01000001">
    <property type="protein sequence ID" value="TQL74492.1"/>
    <property type="molecule type" value="Genomic_DNA"/>
</dbReference>
<feature type="domain" description="YdbS-like PH" evidence="2">
    <location>
        <begin position="79"/>
        <end position="152"/>
    </location>
</feature>
<name>A0A543APJ4_9MICC</name>
<evidence type="ECO:0000313" key="4">
    <source>
        <dbReference type="Proteomes" id="UP000319746"/>
    </source>
</evidence>
<protein>
    <recommendedName>
        <fullName evidence="2">YdbS-like PH domain-containing protein</fullName>
    </recommendedName>
</protein>
<dbReference type="RefSeq" id="WP_141865155.1">
    <property type="nucleotide sequence ID" value="NZ_BAABAN010000001.1"/>
</dbReference>
<dbReference type="PANTHER" id="PTHR34473:SF3">
    <property type="entry name" value="TRANSMEMBRANE PROTEIN-RELATED"/>
    <property type="match status" value="1"/>
</dbReference>
<evidence type="ECO:0000256" key="1">
    <source>
        <dbReference type="SAM" id="Phobius"/>
    </source>
</evidence>
<accession>A0A543APJ4</accession>
<feature type="transmembrane region" description="Helical" evidence="1">
    <location>
        <begin position="23"/>
        <end position="45"/>
    </location>
</feature>
<keyword evidence="1" id="KW-1133">Transmembrane helix</keyword>
<sequence>MKAFPADLEFHPVSPKLTTYRQLVNVISLVCFVTGFTVAAVIFNAQVDPGFWHGLSYIPAVWTLLYDLGVMIVTPYQVRVHGWAEQSDDLLIRSGAVFRKYEAVPYGRLQFVELSQGPLQRKFDLANVTITTAGSTATIHGVPTRQATRLRDDLTQRGYALLAGL</sequence>
<dbReference type="Pfam" id="PF03703">
    <property type="entry name" value="bPH_2"/>
    <property type="match status" value="1"/>
</dbReference>
<evidence type="ECO:0000313" key="3">
    <source>
        <dbReference type="EMBL" id="TQL74492.1"/>
    </source>
</evidence>
<keyword evidence="1" id="KW-0472">Membrane</keyword>
<evidence type="ECO:0000259" key="2">
    <source>
        <dbReference type="Pfam" id="PF03703"/>
    </source>
</evidence>
<keyword evidence="1" id="KW-0812">Transmembrane</keyword>
<dbReference type="PANTHER" id="PTHR34473">
    <property type="entry name" value="UPF0699 TRANSMEMBRANE PROTEIN YDBS"/>
    <property type="match status" value="1"/>
</dbReference>
<dbReference type="AlphaFoldDB" id="A0A543APJ4"/>
<proteinExistence type="predicted"/>
<dbReference type="Proteomes" id="UP000319746">
    <property type="component" value="Unassembled WGS sequence"/>
</dbReference>
<keyword evidence="4" id="KW-1185">Reference proteome</keyword>
<reference evidence="3 4" key="1">
    <citation type="submission" date="2019-06" db="EMBL/GenBank/DDBJ databases">
        <title>Sequencing the genomes of 1000 actinobacteria strains.</title>
        <authorList>
            <person name="Klenk H.-P."/>
        </authorList>
    </citation>
    <scope>NUCLEOTIDE SEQUENCE [LARGE SCALE GENOMIC DNA]</scope>
    <source>
        <strain evidence="3 4">DSM 24083</strain>
    </source>
</reference>
<comment type="caution">
    <text evidence="3">The sequence shown here is derived from an EMBL/GenBank/DDBJ whole genome shotgun (WGS) entry which is preliminary data.</text>
</comment>
<dbReference type="InterPro" id="IPR005182">
    <property type="entry name" value="YdbS-like_PH"/>
</dbReference>
<feature type="transmembrane region" description="Helical" evidence="1">
    <location>
        <begin position="51"/>
        <end position="73"/>
    </location>
</feature>